<organism evidence="3 5">
    <name type="scientific">Mya arenaria</name>
    <name type="common">Soft-shell clam</name>
    <dbReference type="NCBI Taxonomy" id="6604"/>
    <lineage>
        <taxon>Eukaryota</taxon>
        <taxon>Metazoa</taxon>
        <taxon>Spiralia</taxon>
        <taxon>Lophotrochozoa</taxon>
        <taxon>Mollusca</taxon>
        <taxon>Bivalvia</taxon>
        <taxon>Autobranchia</taxon>
        <taxon>Heteroconchia</taxon>
        <taxon>Euheterodonta</taxon>
        <taxon>Imparidentia</taxon>
        <taxon>Neoheterodontei</taxon>
        <taxon>Myida</taxon>
        <taxon>Myoidea</taxon>
        <taxon>Myidae</taxon>
        <taxon>Mya</taxon>
    </lineage>
</organism>
<dbReference type="InterPro" id="IPR010987">
    <property type="entry name" value="Glutathione-S-Trfase_C-like"/>
</dbReference>
<dbReference type="Proteomes" id="UP001164746">
    <property type="component" value="Chromosome 16"/>
</dbReference>
<dbReference type="InterPro" id="IPR034330">
    <property type="entry name" value="GST_Zeta_C"/>
</dbReference>
<dbReference type="Gene3D" id="1.20.1050.10">
    <property type="match status" value="1"/>
</dbReference>
<dbReference type="PROSITE" id="PS50405">
    <property type="entry name" value="GST_CTER"/>
    <property type="match status" value="1"/>
</dbReference>
<dbReference type="InterPro" id="IPR004045">
    <property type="entry name" value="Glutathione_S-Trfase_N"/>
</dbReference>
<dbReference type="InterPro" id="IPR036282">
    <property type="entry name" value="Glutathione-S-Trfase_C_sf"/>
</dbReference>
<evidence type="ECO:0000259" key="2">
    <source>
        <dbReference type="PROSITE" id="PS50405"/>
    </source>
</evidence>
<dbReference type="EMBL" id="CP111022">
    <property type="protein sequence ID" value="WAR19523.1"/>
    <property type="molecule type" value="Genomic_DNA"/>
</dbReference>
<dbReference type="InterPro" id="IPR036249">
    <property type="entry name" value="Thioredoxin-like_sf"/>
</dbReference>
<dbReference type="PROSITE" id="PS50404">
    <property type="entry name" value="GST_NTER"/>
    <property type="match status" value="1"/>
</dbReference>
<dbReference type="EMBL" id="CP111027">
    <property type="protein sequence ID" value="WAR29226.1"/>
    <property type="molecule type" value="Genomic_DNA"/>
</dbReference>
<evidence type="ECO:0000259" key="1">
    <source>
        <dbReference type="PROSITE" id="PS50404"/>
    </source>
</evidence>
<dbReference type="SUPFAM" id="SSF52833">
    <property type="entry name" value="Thioredoxin-like"/>
    <property type="match status" value="1"/>
</dbReference>
<feature type="non-terminal residue" evidence="3">
    <location>
        <position position="1"/>
    </location>
</feature>
<feature type="domain" description="GST C-terminal" evidence="2">
    <location>
        <begin position="48"/>
        <end position="166"/>
    </location>
</feature>
<dbReference type="PANTHER" id="PTHR42673">
    <property type="entry name" value="MALEYLACETOACETATE ISOMERASE"/>
    <property type="match status" value="1"/>
</dbReference>
<evidence type="ECO:0000313" key="5">
    <source>
        <dbReference type="Proteomes" id="UP001164746"/>
    </source>
</evidence>
<protein>
    <submittedName>
        <fullName evidence="3">MAAI-like protein</fullName>
    </submittedName>
</protein>
<reference evidence="3" key="1">
    <citation type="submission" date="2022-11" db="EMBL/GenBank/DDBJ databases">
        <title>Centuries of genome instability and evolution in soft-shell clam transmissible cancer (bioRxiv).</title>
        <authorList>
            <person name="Hart S.F.M."/>
            <person name="Yonemitsu M.A."/>
            <person name="Giersch R.M."/>
            <person name="Beal B.F."/>
            <person name="Arriagada G."/>
            <person name="Davis B.W."/>
            <person name="Ostrander E.A."/>
            <person name="Goff S.P."/>
            <person name="Metzger M.J."/>
        </authorList>
    </citation>
    <scope>NUCLEOTIDE SEQUENCE</scope>
    <source>
        <strain evidence="3">MELC-2E11</strain>
        <tissue evidence="3">Siphon/mantle</tissue>
    </source>
</reference>
<dbReference type="CDD" id="cd03191">
    <property type="entry name" value="GST_C_Zeta"/>
    <property type="match status" value="1"/>
</dbReference>
<sequence length="171" mass="18667">VLALKGIDYEYRAVNLVKDGGHQKKDEFTALNPMGQVPVLVVGDVAISQSARALAEVIAAGTQPIQNLSVLRKVSDKPEGQAEWANFWIDRGFGAYEKMVQATAGKYSVGDEVTIADVCLVPQLYNAKRFKVDMSKFPTVTRIINALSELDAFKAASPEVQPDCPEELRAK</sequence>
<evidence type="ECO:0000313" key="4">
    <source>
        <dbReference type="EMBL" id="WAR29226.1"/>
    </source>
</evidence>
<dbReference type="SUPFAM" id="SSF47616">
    <property type="entry name" value="GST C-terminal domain-like"/>
    <property type="match status" value="1"/>
</dbReference>
<dbReference type="InterPro" id="IPR004046">
    <property type="entry name" value="GST_C"/>
</dbReference>
<dbReference type="Pfam" id="PF14497">
    <property type="entry name" value="GST_C_3"/>
    <property type="match status" value="1"/>
</dbReference>
<keyword evidence="5" id="KW-1185">Reference proteome</keyword>
<accession>A0ABY7FFM4</accession>
<evidence type="ECO:0000313" key="3">
    <source>
        <dbReference type="EMBL" id="WAR19523.1"/>
    </source>
</evidence>
<feature type="domain" description="GST N-terminal" evidence="1">
    <location>
        <begin position="1"/>
        <end position="65"/>
    </location>
</feature>
<proteinExistence type="predicted"/>
<name>A0ABY7FFM4_MYAAR</name>
<dbReference type="Pfam" id="PF13409">
    <property type="entry name" value="GST_N_2"/>
    <property type="match status" value="1"/>
</dbReference>
<gene>
    <name evidence="3" type="ORF">MAR_001361</name>
    <name evidence="4" type="ORF">MAR_002794</name>
</gene>
<dbReference type="Proteomes" id="UP001164746">
    <property type="component" value="Chromosome 11"/>
</dbReference>
<dbReference type="PANTHER" id="PTHR42673:SF4">
    <property type="entry name" value="MALEYLACETOACETATE ISOMERASE"/>
    <property type="match status" value="1"/>
</dbReference>